<dbReference type="AlphaFoldDB" id="A0A1F7GCI5"/>
<dbReference type="GO" id="GO:0016491">
    <property type="term" value="F:oxidoreductase activity"/>
    <property type="evidence" value="ECO:0007669"/>
    <property type="project" value="InterPro"/>
</dbReference>
<dbReference type="Gene3D" id="3.40.50.80">
    <property type="entry name" value="Nucleotide-binding domain of ferredoxin-NADP reductase (FNR) module"/>
    <property type="match status" value="1"/>
</dbReference>
<dbReference type="CDD" id="cd00322">
    <property type="entry name" value="FNR_like"/>
    <property type="match status" value="1"/>
</dbReference>
<dbReference type="InterPro" id="IPR001709">
    <property type="entry name" value="Flavoprot_Pyr_Nucl_cyt_Rdtase"/>
</dbReference>
<dbReference type="Pfam" id="PF00970">
    <property type="entry name" value="FAD_binding_6"/>
    <property type="match status" value="1"/>
</dbReference>
<name>A0A1F7GCI5_9BACT</name>
<dbReference type="PRINTS" id="PR00410">
    <property type="entry name" value="PHEHYDRXLASE"/>
</dbReference>
<dbReference type="Proteomes" id="UP000177208">
    <property type="component" value="Unassembled WGS sequence"/>
</dbReference>
<dbReference type="InterPro" id="IPR017938">
    <property type="entry name" value="Riboflavin_synthase-like_b-brl"/>
</dbReference>
<sequence length="245" mass="27643">MAQLAQKYDLAFLKKNQVAEETFSFFFQRPEGLDFQAGQFLRLTLNLPQPSERGSNRFFSIASSPSEKGILMITVKTSSQVYKKTLLSLKTNDKVRIALPYGIFTLKTGELSPYIFLAGGIGITPFRSMIRYSADQNLDRPIALFSAFSTVDEIVFQAEMQTLAKDRRWFKFIQTVSRPQNSSTPWYGNVGRIDANLISKNAHSLASSIYYIAGPPTMVDSMIAIVKSLGVEESRIRREKFTGYE</sequence>
<dbReference type="PANTHER" id="PTHR47354">
    <property type="entry name" value="NADH OXIDOREDUCTASE HCR"/>
    <property type="match status" value="1"/>
</dbReference>
<dbReference type="Pfam" id="PF00175">
    <property type="entry name" value="NAD_binding_1"/>
    <property type="match status" value="1"/>
</dbReference>
<dbReference type="InterPro" id="IPR008333">
    <property type="entry name" value="Cbr1-like_FAD-bd_dom"/>
</dbReference>
<dbReference type="InterPro" id="IPR001433">
    <property type="entry name" value="OxRdtase_FAD/NAD-bd"/>
</dbReference>
<dbReference type="PROSITE" id="PS51384">
    <property type="entry name" value="FAD_FR"/>
    <property type="match status" value="1"/>
</dbReference>
<proteinExistence type="predicted"/>
<gene>
    <name evidence="2" type="ORF">A2774_00230</name>
</gene>
<dbReference type="SUPFAM" id="SSF63380">
    <property type="entry name" value="Riboflavin synthase domain-like"/>
    <property type="match status" value="1"/>
</dbReference>
<dbReference type="InterPro" id="IPR050415">
    <property type="entry name" value="MRET"/>
</dbReference>
<protein>
    <recommendedName>
        <fullName evidence="1">FAD-binding FR-type domain-containing protein</fullName>
    </recommendedName>
</protein>
<feature type="domain" description="FAD-binding FR-type" evidence="1">
    <location>
        <begin position="1"/>
        <end position="107"/>
    </location>
</feature>
<reference evidence="2 3" key="1">
    <citation type="journal article" date="2016" name="Nat. Commun.">
        <title>Thousands of microbial genomes shed light on interconnected biogeochemical processes in an aquifer system.</title>
        <authorList>
            <person name="Anantharaman K."/>
            <person name="Brown C.T."/>
            <person name="Hug L.A."/>
            <person name="Sharon I."/>
            <person name="Castelle C.J."/>
            <person name="Probst A.J."/>
            <person name="Thomas B.C."/>
            <person name="Singh A."/>
            <person name="Wilkins M.J."/>
            <person name="Karaoz U."/>
            <person name="Brodie E.L."/>
            <person name="Williams K.H."/>
            <person name="Hubbard S.S."/>
            <person name="Banfield J.F."/>
        </authorList>
    </citation>
    <scope>NUCLEOTIDE SEQUENCE [LARGE SCALE GENOMIC DNA]</scope>
</reference>
<accession>A0A1F7GCI5</accession>
<dbReference type="InterPro" id="IPR039261">
    <property type="entry name" value="FNR_nucleotide-bd"/>
</dbReference>
<dbReference type="Gene3D" id="2.40.30.10">
    <property type="entry name" value="Translation factors"/>
    <property type="match status" value="1"/>
</dbReference>
<dbReference type="PANTHER" id="PTHR47354:SF5">
    <property type="entry name" value="PROTEIN RFBI"/>
    <property type="match status" value="1"/>
</dbReference>
<comment type="caution">
    <text evidence="2">The sequence shown here is derived from an EMBL/GenBank/DDBJ whole genome shotgun (WGS) entry which is preliminary data.</text>
</comment>
<organism evidence="2 3">
    <name type="scientific">Candidatus Roizmanbacteria bacterium RIFCSPHIGHO2_01_FULL_39_12c</name>
    <dbReference type="NCBI Taxonomy" id="1802031"/>
    <lineage>
        <taxon>Bacteria</taxon>
        <taxon>Candidatus Roizmaniibacteriota</taxon>
    </lineage>
</organism>
<dbReference type="PRINTS" id="PR00371">
    <property type="entry name" value="FPNCR"/>
</dbReference>
<dbReference type="InterPro" id="IPR017927">
    <property type="entry name" value="FAD-bd_FR_type"/>
</dbReference>
<evidence type="ECO:0000313" key="2">
    <source>
        <dbReference type="EMBL" id="OGK16711.1"/>
    </source>
</evidence>
<dbReference type="EMBL" id="MFZG01000019">
    <property type="protein sequence ID" value="OGK16711.1"/>
    <property type="molecule type" value="Genomic_DNA"/>
</dbReference>
<dbReference type="SUPFAM" id="SSF52343">
    <property type="entry name" value="Ferredoxin reductase-like, C-terminal NADP-linked domain"/>
    <property type="match status" value="1"/>
</dbReference>
<evidence type="ECO:0000313" key="3">
    <source>
        <dbReference type="Proteomes" id="UP000177208"/>
    </source>
</evidence>
<evidence type="ECO:0000259" key="1">
    <source>
        <dbReference type="PROSITE" id="PS51384"/>
    </source>
</evidence>